<dbReference type="InterPro" id="IPR054253">
    <property type="entry name" value="DUF6984"/>
</dbReference>
<dbReference type="HOGENOM" id="CLU_1979159_0_0_5"/>
<dbReference type="KEGG" id="ngg:RG540_CH30440"/>
<dbReference type="GeneID" id="24256604"/>
<sequence length="126" mass="14485">MGDAPDWRSLTDNEKRIVKNLLGDELAQPSWEINGYFAREIDEYGSLALMLHNERTSPENGRMRPVASGYFDDDNQKDVMGPMVELILFEQNNVLSELQIFRSDGSPMKKEIDPDGIFLIWRRHAA</sequence>
<dbReference type="PATRIC" id="fig|1028800.3.peg.3086"/>
<proteinExistence type="predicted"/>
<dbReference type="Proteomes" id="UP000028181">
    <property type="component" value="Chromosome I"/>
</dbReference>
<accession>A0A068STK6</accession>
<evidence type="ECO:0000259" key="1">
    <source>
        <dbReference type="Pfam" id="PF22480"/>
    </source>
</evidence>
<evidence type="ECO:0000313" key="3">
    <source>
        <dbReference type="Proteomes" id="UP000028181"/>
    </source>
</evidence>
<feature type="domain" description="DUF6984" evidence="1">
    <location>
        <begin position="8"/>
        <end position="110"/>
    </location>
</feature>
<organism evidence="2 3">
    <name type="scientific">Neorhizobium galegae bv. orientalis str. HAMBI 540</name>
    <dbReference type="NCBI Taxonomy" id="1028800"/>
    <lineage>
        <taxon>Bacteria</taxon>
        <taxon>Pseudomonadati</taxon>
        <taxon>Pseudomonadota</taxon>
        <taxon>Alphaproteobacteria</taxon>
        <taxon>Hyphomicrobiales</taxon>
        <taxon>Rhizobiaceae</taxon>
        <taxon>Rhizobium/Agrobacterium group</taxon>
        <taxon>Neorhizobium</taxon>
    </lineage>
</organism>
<dbReference type="OrthoDB" id="8368145at2"/>
<dbReference type="Pfam" id="PF22480">
    <property type="entry name" value="DUF6984"/>
    <property type="match status" value="1"/>
</dbReference>
<gene>
    <name evidence="2" type="ORF">RG540_CH30440</name>
</gene>
<reference evidence="3" key="1">
    <citation type="journal article" date="2014" name="BMC Genomics">
        <title>Genome sequencing of two Neorhizobium galegae strains reveals a noeT gene responsible for the unusual acetylation of the nodulation factors.</title>
        <authorList>
            <person name="Osterman J."/>
            <person name="Marsh J."/>
            <person name="Laine P.K."/>
            <person name="Zeng Z."/>
            <person name="Alatalo E."/>
            <person name="Sullivan J.T."/>
            <person name="Young J.P."/>
            <person name="Thomas-Oates J."/>
            <person name="Paulin L."/>
            <person name="Lindstrom K."/>
        </authorList>
    </citation>
    <scope>NUCLEOTIDE SEQUENCE [LARGE SCALE GENOMIC DNA]</scope>
    <source>
        <strain evidence="3">HAMBI 540</strain>
    </source>
</reference>
<keyword evidence="3" id="KW-1185">Reference proteome</keyword>
<name>A0A068STK6_NEOGA</name>
<evidence type="ECO:0000313" key="2">
    <source>
        <dbReference type="EMBL" id="CDN49209.1"/>
    </source>
</evidence>
<dbReference type="RefSeq" id="WP_038589422.1">
    <property type="nucleotide sequence ID" value="NZ_HG938353.1"/>
</dbReference>
<protein>
    <recommendedName>
        <fullName evidence="1">DUF6984 domain-containing protein</fullName>
    </recommendedName>
</protein>
<dbReference type="EMBL" id="HG938353">
    <property type="protein sequence ID" value="CDN49209.1"/>
    <property type="molecule type" value="Genomic_DNA"/>
</dbReference>
<dbReference type="eggNOG" id="ENOG5031H8M">
    <property type="taxonomic scope" value="Bacteria"/>
</dbReference>
<dbReference type="AlphaFoldDB" id="A0A068STK6"/>